<dbReference type="Pfam" id="PF00358">
    <property type="entry name" value="PTS_EIIA_1"/>
    <property type="match status" value="1"/>
</dbReference>
<dbReference type="NCBIfam" id="TIGR00830">
    <property type="entry name" value="PTBA"/>
    <property type="match status" value="1"/>
</dbReference>
<keyword evidence="4" id="KW-0808">Transferase</keyword>
<evidence type="ECO:0000256" key="6">
    <source>
        <dbReference type="ARBA" id="ARBA00022777"/>
    </source>
</evidence>
<keyword evidence="3 8" id="KW-0762">Sugar transport</keyword>
<evidence type="ECO:0000256" key="3">
    <source>
        <dbReference type="ARBA" id="ARBA00022597"/>
    </source>
</evidence>
<evidence type="ECO:0000256" key="5">
    <source>
        <dbReference type="ARBA" id="ARBA00022683"/>
    </source>
</evidence>
<feature type="domain" description="PTS EIIA type-1" evidence="7">
    <location>
        <begin position="29"/>
        <end position="133"/>
    </location>
</feature>
<dbReference type="InterPro" id="IPR011055">
    <property type="entry name" value="Dup_hybrid_motif"/>
</dbReference>
<dbReference type="Gene3D" id="2.70.70.10">
    <property type="entry name" value="Glucose Permease (Domain IIA)"/>
    <property type="match status" value="1"/>
</dbReference>
<sequence>MEFKNMFKKKIELFSPVNGKVVSLKEVPDKVFASQMMGPGIAFKFTESTIFSPCEGKVTLIPSTLHAIGITAKNGAEVLIHIGVDTVNLNGKGFEKLVSQGDVVNIGDPIIRVNQEVITNMGYNLITPMVITNSKSYHISINVKENVRVGDSVGVIIKG</sequence>
<keyword evidence="5" id="KW-0598">Phosphotransferase system</keyword>
<dbReference type="InterPro" id="IPR001127">
    <property type="entry name" value="PTS_EIIA_1_perm"/>
</dbReference>
<organism evidence="8 9">
    <name type="scientific">Lactobacillus kullabergensis</name>
    <dbReference type="NCBI Taxonomy" id="1218493"/>
    <lineage>
        <taxon>Bacteria</taxon>
        <taxon>Bacillati</taxon>
        <taxon>Bacillota</taxon>
        <taxon>Bacilli</taxon>
        <taxon>Lactobacillales</taxon>
        <taxon>Lactobacillaceae</taxon>
        <taxon>Lactobacillus</taxon>
    </lineage>
</organism>
<dbReference type="SUPFAM" id="SSF51261">
    <property type="entry name" value="Duplicated hybrid motif"/>
    <property type="match status" value="1"/>
</dbReference>
<accession>A0ABM6VYB2</accession>
<dbReference type="PANTHER" id="PTHR45008">
    <property type="entry name" value="PTS SYSTEM GLUCOSE-SPECIFIC EIIA COMPONENT"/>
    <property type="match status" value="1"/>
</dbReference>
<name>A0ABM6VYB2_9LACO</name>
<evidence type="ECO:0000256" key="1">
    <source>
        <dbReference type="ARBA" id="ARBA00004496"/>
    </source>
</evidence>
<dbReference type="PROSITE" id="PS00371">
    <property type="entry name" value="PTS_EIIA_TYPE_1_HIS"/>
    <property type="match status" value="1"/>
</dbReference>
<gene>
    <name evidence="8" type="ORF">DKL58_00180</name>
</gene>
<proteinExistence type="predicted"/>
<evidence type="ECO:0000256" key="2">
    <source>
        <dbReference type="ARBA" id="ARBA00022448"/>
    </source>
</evidence>
<dbReference type="PROSITE" id="PS51093">
    <property type="entry name" value="PTS_EIIA_TYPE_1"/>
    <property type="match status" value="1"/>
</dbReference>
<dbReference type="RefSeq" id="WP_109585651.1">
    <property type="nucleotide sequence ID" value="NZ_CP029477.1"/>
</dbReference>
<dbReference type="EMBL" id="CP029477">
    <property type="protein sequence ID" value="AWM74514.1"/>
    <property type="molecule type" value="Genomic_DNA"/>
</dbReference>
<keyword evidence="6" id="KW-0418">Kinase</keyword>
<evidence type="ECO:0000313" key="9">
    <source>
        <dbReference type="Proteomes" id="UP000246036"/>
    </source>
</evidence>
<dbReference type="InterPro" id="IPR050890">
    <property type="entry name" value="PTS_EIIA_component"/>
</dbReference>
<evidence type="ECO:0000256" key="4">
    <source>
        <dbReference type="ARBA" id="ARBA00022679"/>
    </source>
</evidence>
<keyword evidence="2" id="KW-0813">Transport</keyword>
<reference evidence="8 9" key="1">
    <citation type="submission" date="2018-05" db="EMBL/GenBank/DDBJ databases">
        <title>Reference genomes for bee gut microbiota database.</title>
        <authorList>
            <person name="Ellegaard K.M."/>
        </authorList>
    </citation>
    <scope>NUCLEOTIDE SEQUENCE [LARGE SCALE GENOMIC DNA]</scope>
    <source>
        <strain evidence="8 9">ESL0186</strain>
    </source>
</reference>
<protein>
    <submittedName>
        <fullName evidence="8">PTS glucose transporter subunit IIA</fullName>
    </submittedName>
</protein>
<evidence type="ECO:0000313" key="8">
    <source>
        <dbReference type="EMBL" id="AWM74514.1"/>
    </source>
</evidence>
<evidence type="ECO:0000259" key="7">
    <source>
        <dbReference type="PROSITE" id="PS51093"/>
    </source>
</evidence>
<comment type="subcellular location">
    <subcellularLocation>
        <location evidence="1">Cytoplasm</location>
    </subcellularLocation>
</comment>
<keyword evidence="9" id="KW-1185">Reference proteome</keyword>
<dbReference type="PANTHER" id="PTHR45008:SF1">
    <property type="entry name" value="PTS SYSTEM GLUCOSE-SPECIFIC EIIA COMPONENT"/>
    <property type="match status" value="1"/>
</dbReference>
<dbReference type="Proteomes" id="UP000246036">
    <property type="component" value="Chromosome"/>
</dbReference>